<evidence type="ECO:0000313" key="2">
    <source>
        <dbReference type="EMBL" id="KAH3695371.1"/>
    </source>
</evidence>
<keyword evidence="3" id="KW-1185">Reference proteome</keyword>
<gene>
    <name evidence="2" type="ORF">DPMN_082828</name>
</gene>
<organism evidence="2 3">
    <name type="scientific">Dreissena polymorpha</name>
    <name type="common">Zebra mussel</name>
    <name type="synonym">Mytilus polymorpha</name>
    <dbReference type="NCBI Taxonomy" id="45954"/>
    <lineage>
        <taxon>Eukaryota</taxon>
        <taxon>Metazoa</taxon>
        <taxon>Spiralia</taxon>
        <taxon>Lophotrochozoa</taxon>
        <taxon>Mollusca</taxon>
        <taxon>Bivalvia</taxon>
        <taxon>Autobranchia</taxon>
        <taxon>Heteroconchia</taxon>
        <taxon>Euheterodonta</taxon>
        <taxon>Imparidentia</taxon>
        <taxon>Neoheterodontei</taxon>
        <taxon>Myida</taxon>
        <taxon>Dreissenoidea</taxon>
        <taxon>Dreissenidae</taxon>
        <taxon>Dreissena</taxon>
    </lineage>
</organism>
<reference evidence="2" key="2">
    <citation type="submission" date="2020-11" db="EMBL/GenBank/DDBJ databases">
        <authorList>
            <person name="McCartney M.A."/>
            <person name="Auch B."/>
            <person name="Kono T."/>
            <person name="Mallez S."/>
            <person name="Becker A."/>
            <person name="Gohl D.M."/>
            <person name="Silverstein K.A.T."/>
            <person name="Koren S."/>
            <person name="Bechman K.B."/>
            <person name="Herman A."/>
            <person name="Abrahante J.E."/>
            <person name="Garbe J."/>
        </authorList>
    </citation>
    <scope>NUCLEOTIDE SEQUENCE</scope>
    <source>
        <strain evidence="2">Duluth1</strain>
        <tissue evidence="2">Whole animal</tissue>
    </source>
</reference>
<dbReference type="EMBL" id="JAIWYP010000016">
    <property type="protein sequence ID" value="KAH3695371.1"/>
    <property type="molecule type" value="Genomic_DNA"/>
</dbReference>
<comment type="caution">
    <text evidence="2">The sequence shown here is derived from an EMBL/GenBank/DDBJ whole genome shotgun (WGS) entry which is preliminary data.</text>
</comment>
<proteinExistence type="predicted"/>
<dbReference type="Proteomes" id="UP000828390">
    <property type="component" value="Unassembled WGS sequence"/>
</dbReference>
<name>A0A9D3Y9Z1_DREPO</name>
<feature type="region of interest" description="Disordered" evidence="1">
    <location>
        <begin position="1"/>
        <end position="38"/>
    </location>
</feature>
<feature type="compositionally biased region" description="Basic and acidic residues" evidence="1">
    <location>
        <begin position="1"/>
        <end position="27"/>
    </location>
</feature>
<accession>A0A9D3Y9Z1</accession>
<sequence length="56" mass="6363">MDPKRQKKARETQADFETHDGRGDKRPQPLLGDPGKTCKRPTTVDNLCCCPTRHPM</sequence>
<evidence type="ECO:0000313" key="3">
    <source>
        <dbReference type="Proteomes" id="UP000828390"/>
    </source>
</evidence>
<evidence type="ECO:0000256" key="1">
    <source>
        <dbReference type="SAM" id="MobiDB-lite"/>
    </source>
</evidence>
<protein>
    <submittedName>
        <fullName evidence="2">Uncharacterized protein</fullName>
    </submittedName>
</protein>
<reference evidence="2" key="1">
    <citation type="journal article" date="2019" name="bioRxiv">
        <title>The Genome of the Zebra Mussel, Dreissena polymorpha: A Resource for Invasive Species Research.</title>
        <authorList>
            <person name="McCartney M.A."/>
            <person name="Auch B."/>
            <person name="Kono T."/>
            <person name="Mallez S."/>
            <person name="Zhang Y."/>
            <person name="Obille A."/>
            <person name="Becker A."/>
            <person name="Abrahante J.E."/>
            <person name="Garbe J."/>
            <person name="Badalamenti J.P."/>
            <person name="Herman A."/>
            <person name="Mangelson H."/>
            <person name="Liachko I."/>
            <person name="Sullivan S."/>
            <person name="Sone E.D."/>
            <person name="Koren S."/>
            <person name="Silverstein K.A.T."/>
            <person name="Beckman K.B."/>
            <person name="Gohl D.M."/>
        </authorList>
    </citation>
    <scope>NUCLEOTIDE SEQUENCE</scope>
    <source>
        <strain evidence="2">Duluth1</strain>
        <tissue evidence="2">Whole animal</tissue>
    </source>
</reference>
<dbReference type="AlphaFoldDB" id="A0A9D3Y9Z1"/>